<dbReference type="InterPro" id="IPR036291">
    <property type="entry name" value="NAD(P)-bd_dom_sf"/>
</dbReference>
<evidence type="ECO:0000313" key="2">
    <source>
        <dbReference type="EMBL" id="MFB5945762.1"/>
    </source>
</evidence>
<dbReference type="InterPro" id="IPR051783">
    <property type="entry name" value="NAD(P)-dependent_oxidoreduct"/>
</dbReference>
<dbReference type="Pfam" id="PF01370">
    <property type="entry name" value="Epimerase"/>
    <property type="match status" value="1"/>
</dbReference>
<organism evidence="2 3">
    <name type="scientific">Albibacterium profundi</name>
    <dbReference type="NCBI Taxonomy" id="3134906"/>
    <lineage>
        <taxon>Bacteria</taxon>
        <taxon>Pseudomonadati</taxon>
        <taxon>Bacteroidota</taxon>
        <taxon>Sphingobacteriia</taxon>
        <taxon>Sphingobacteriales</taxon>
        <taxon>Sphingobacteriaceae</taxon>
        <taxon>Albibacterium</taxon>
    </lineage>
</organism>
<proteinExistence type="predicted"/>
<protein>
    <submittedName>
        <fullName evidence="2">NAD-dependent epimerase/dehydratase family protein</fullName>
    </submittedName>
</protein>
<sequence>MILVTGGTGFIGSLLIEKLLQTGNSVLAIKRKESTIPQTLLYKKNLFWFDADITDYFALEDVFTNVSQVYHCAGLVSFDTADRNLLQKINVEGTTHIVNLCLAKKTRLLHVSSVAALGDEKEDTLITEKSKWEWDKKKSAYSVSKFEAEREVWRGIAEGLDAVIVNPTIVLGAGDKKNGGQIFTRLQKGLKFYPTGSTGFVDVVDLVNIMIRLMSETQITGTNFLINNANMTYQELFEQYAHYHKITPPDVPASRLLMGVVWRIQNILRLLRLSKSKLSRDIVRSARKKNQYSNEKIIQTLDYTFKPMKQTLKELVE</sequence>
<comment type="caution">
    <text evidence="2">The sequence shown here is derived from an EMBL/GenBank/DDBJ whole genome shotgun (WGS) entry which is preliminary data.</text>
</comment>
<dbReference type="Gene3D" id="3.40.50.720">
    <property type="entry name" value="NAD(P)-binding Rossmann-like Domain"/>
    <property type="match status" value="1"/>
</dbReference>
<dbReference type="SUPFAM" id="SSF51735">
    <property type="entry name" value="NAD(P)-binding Rossmann-fold domains"/>
    <property type="match status" value="1"/>
</dbReference>
<reference evidence="2 3" key="1">
    <citation type="submission" date="2024-04" db="EMBL/GenBank/DDBJ databases">
        <title>Albibacterium profundi sp. nov., isolated from sediment of the Challenger Deep of Mariana Trench.</title>
        <authorList>
            <person name="Wang Y."/>
        </authorList>
    </citation>
    <scope>NUCLEOTIDE SEQUENCE [LARGE SCALE GENOMIC DNA]</scope>
    <source>
        <strain evidence="2 3">RHL897</strain>
    </source>
</reference>
<keyword evidence="3" id="KW-1185">Reference proteome</keyword>
<evidence type="ECO:0000313" key="3">
    <source>
        <dbReference type="Proteomes" id="UP001580928"/>
    </source>
</evidence>
<dbReference type="InterPro" id="IPR001509">
    <property type="entry name" value="Epimerase_deHydtase"/>
</dbReference>
<feature type="domain" description="NAD-dependent epimerase/dehydratase" evidence="1">
    <location>
        <begin position="2"/>
        <end position="216"/>
    </location>
</feature>
<dbReference type="PANTHER" id="PTHR48079:SF6">
    <property type="entry name" value="NAD(P)-BINDING DOMAIN-CONTAINING PROTEIN-RELATED"/>
    <property type="match status" value="1"/>
</dbReference>
<gene>
    <name evidence="2" type="ORF">WKR92_07940</name>
</gene>
<name>A0ABV5CE02_9SPHI</name>
<dbReference type="PANTHER" id="PTHR48079">
    <property type="entry name" value="PROTEIN YEEZ"/>
    <property type="match status" value="1"/>
</dbReference>
<dbReference type="RefSeq" id="WP_375557295.1">
    <property type="nucleotide sequence ID" value="NZ_JBBVGT010000002.1"/>
</dbReference>
<dbReference type="EMBL" id="JBBVGT010000002">
    <property type="protein sequence ID" value="MFB5945762.1"/>
    <property type="molecule type" value="Genomic_DNA"/>
</dbReference>
<dbReference type="Proteomes" id="UP001580928">
    <property type="component" value="Unassembled WGS sequence"/>
</dbReference>
<evidence type="ECO:0000259" key="1">
    <source>
        <dbReference type="Pfam" id="PF01370"/>
    </source>
</evidence>
<accession>A0ABV5CE02</accession>